<feature type="domain" description="LKB1 serine/threonine kinase interacting protein 1 N-terminal" evidence="8">
    <location>
        <begin position="69"/>
        <end position="146"/>
    </location>
</feature>
<dbReference type="InterPro" id="IPR057288">
    <property type="entry name" value="PH_PLEKHM2"/>
</dbReference>
<dbReference type="Gene3D" id="3.80.10.10">
    <property type="entry name" value="Ribonuclease Inhibitor"/>
    <property type="match status" value="1"/>
</dbReference>
<gene>
    <name evidence="11" type="primary">X975_06174</name>
    <name evidence="11" type="ORF">CEXT_797981</name>
</gene>
<feature type="region of interest" description="Disordered" evidence="7">
    <location>
        <begin position="887"/>
        <end position="921"/>
    </location>
</feature>
<sequence>MLLSHRYLDCVITKFVEIELLVRNIVHLSFLMKHNTLIAVYISEAIISLEDQIMSASTMSFQSKYAHASHLAQFLRTNGNKVINGTCKLSLTTSALCLLNTLFAEVLNRDWPGSLHISASEAEDIVADIKFLYDFMKRASSLKLFHSGQTLRGGVDLSHFSSLTVLELRKMPLHLIIGFDCLSTQLKALICSRSIYLLKEIFGPSVNGETISRLWLELRELNLSYNYLMNLDQSLKNIPNLEILDLSHNHITNAEEIEILRKLVFVNLSYNELEHLPQFNRDSCRSLTKLYVRNNKLEDLKGIDCLFNLEELDLGYNLLSSYDVLSPLDKLKELRMLILEGNPLYFHKHHPVLVSNYINKNALKGFQLNGKILPVHATYCHKNNINESVYTTNHQTSINTVIGDAATVNCAPRATPFIAKSSLETSEKSSYEENNVSSLTSQSGGEQIAKGTKDPDKKNRRRKSKMKKKALISREVLINEQNFEETDAVPQPVTSVADTAIPSYIRTKELIEARRQERGEAWLIPDDSFKIYPATTPQVPTNTPLINYFSSHVVPVTELIQQVNNTLVAENTSTPLSNEFKSSSLTSDIVSSSEVDSQIKTSTPVDAELKDVLKMNFESSSPEVNGQLTPDNDDIEVLDSSFPEDYIEEPEQASPSKNDVSDYEIYGKNRPSLEQVDEIESDEDPEDSIFFVEIETQINDEIKRQAASVIVGPAQLKEKDVISGKLIDKLHLNILQYVYHQNFDQDGQKYTTVNLEFDTVKQSRQKRTYVFEDPVLAMPFADAKTLQEVTLGALECVKCDDQSTYESYRVFPEERDACPNCGNHILLEMESFPVPSAAVPPDADFTSTKKFSPDTMSTGSGTSGKLLSNLFSSMKISPIFKRHTVTSLSQGTSEQTVANNDSVNTENDSNSTENGTLRRNSSDVTIISNPSQSSIAVIPDPELNLNTITEKDSQFSLSPPISQDSIYYKAHNTSGSEEYLDIQNTALQRPHSVNGTNGASHVLAKDVVSSGSEQYMSPSKSIESLKSKSSSPSESKELDEVSQMLNILGEKITINHDAFSEIDHRLKLHLIINVFEDDEQLEACLQTAIVPLSTGDEFNGLFAISKKKLYLIKFLPLYQLHLSQSESIEKGIQVVHSCSIDQLKQVKVIFGSQGLTFLCGPNSFIFSLVIRDPDICNSFSSLLCDFLQEHQVSKKTEFLSNETVQVLKDSMFAGYDDMPEILLHQFGFWWMNRAGEENSSIPVCVVVTPEEIFIARILYKKQDSFSDLRKLNVYHYSSVDYQKMSDLVSMKLKKDLRSVEVSFLNETSSQQDCDSIFWTIKMETKSALFSFISALKNPWEEIFGIPLSLTCEED</sequence>
<reference evidence="11 12" key="1">
    <citation type="submission" date="2021-06" db="EMBL/GenBank/DDBJ databases">
        <title>Caerostris extrusa draft genome.</title>
        <authorList>
            <person name="Kono N."/>
            <person name="Arakawa K."/>
        </authorList>
    </citation>
    <scope>NUCLEOTIDE SEQUENCE [LARGE SCALE GENOMIC DNA]</scope>
</reference>
<name>A0AAV4V706_CAEEX</name>
<dbReference type="InterPro" id="IPR032675">
    <property type="entry name" value="LRR_dom_sf"/>
</dbReference>
<accession>A0AAV4V706</accession>
<evidence type="ECO:0000256" key="6">
    <source>
        <dbReference type="ARBA" id="ARBA00022737"/>
    </source>
</evidence>
<feature type="domain" description="PLEKHM2 PH" evidence="9">
    <location>
        <begin position="1057"/>
        <end position="1194"/>
    </location>
</feature>
<keyword evidence="4" id="KW-0963">Cytoplasm</keyword>
<proteinExistence type="inferred from homology"/>
<dbReference type="InterPro" id="IPR031782">
    <property type="entry name" value="LIP1_N"/>
</dbReference>
<evidence type="ECO:0000313" key="12">
    <source>
        <dbReference type="Proteomes" id="UP001054945"/>
    </source>
</evidence>
<evidence type="ECO:0000256" key="5">
    <source>
        <dbReference type="ARBA" id="ARBA00022614"/>
    </source>
</evidence>
<feature type="region of interest" description="Disordered" evidence="7">
    <location>
        <begin position="429"/>
        <end position="469"/>
    </location>
</feature>
<dbReference type="Pfam" id="PF25357">
    <property type="entry name" value="PH_S11IP"/>
    <property type="match status" value="1"/>
</dbReference>
<dbReference type="SMART" id="SM00365">
    <property type="entry name" value="LRR_SD22"/>
    <property type="match status" value="4"/>
</dbReference>
<keyword evidence="6" id="KW-0677">Repeat</keyword>
<dbReference type="InterPro" id="IPR057292">
    <property type="entry name" value="PH_S11IP"/>
</dbReference>
<keyword evidence="12" id="KW-1185">Reference proteome</keyword>
<feature type="region of interest" description="Disordered" evidence="7">
    <location>
        <begin position="1014"/>
        <end position="1037"/>
    </location>
</feature>
<evidence type="ECO:0000259" key="9">
    <source>
        <dbReference type="Pfam" id="PF23142"/>
    </source>
</evidence>
<dbReference type="PANTHER" id="PTHR15454">
    <property type="entry name" value="NISCHARIN RELATED"/>
    <property type="match status" value="1"/>
</dbReference>
<feature type="compositionally biased region" description="Basic residues" evidence="7">
    <location>
        <begin position="458"/>
        <end position="469"/>
    </location>
</feature>
<protein>
    <recommendedName>
        <fullName evidence="3">Serine/threonine-protein kinase 11-interacting protein</fullName>
    </recommendedName>
</protein>
<dbReference type="Proteomes" id="UP001054945">
    <property type="component" value="Unassembled WGS sequence"/>
</dbReference>
<evidence type="ECO:0000256" key="7">
    <source>
        <dbReference type="SAM" id="MobiDB-lite"/>
    </source>
</evidence>
<feature type="compositionally biased region" description="Low complexity" evidence="7">
    <location>
        <begin position="1017"/>
        <end position="1033"/>
    </location>
</feature>
<evidence type="ECO:0000313" key="11">
    <source>
        <dbReference type="EMBL" id="GIY65828.1"/>
    </source>
</evidence>
<feature type="compositionally biased region" description="Polar residues" evidence="7">
    <location>
        <begin position="432"/>
        <end position="445"/>
    </location>
</feature>
<keyword evidence="5" id="KW-0433">Leucine-rich repeat</keyword>
<evidence type="ECO:0000256" key="4">
    <source>
        <dbReference type="ARBA" id="ARBA00022490"/>
    </source>
</evidence>
<evidence type="ECO:0000256" key="1">
    <source>
        <dbReference type="ARBA" id="ARBA00004496"/>
    </source>
</evidence>
<comment type="subcellular location">
    <subcellularLocation>
        <location evidence="1">Cytoplasm</location>
    </subcellularLocation>
</comment>
<dbReference type="Pfam" id="PF23142">
    <property type="entry name" value="PH_PLEKHM2"/>
    <property type="match status" value="1"/>
</dbReference>
<evidence type="ECO:0000256" key="3">
    <source>
        <dbReference type="ARBA" id="ARBA00020683"/>
    </source>
</evidence>
<feature type="domain" description="Serine/threonine-protein kinase 11-interacting protein PH" evidence="10">
    <location>
        <begin position="701"/>
        <end position="774"/>
    </location>
</feature>
<dbReference type="Pfam" id="PF15904">
    <property type="entry name" value="LIP1"/>
    <property type="match status" value="1"/>
</dbReference>
<dbReference type="EMBL" id="BPLR01014031">
    <property type="protein sequence ID" value="GIY65828.1"/>
    <property type="molecule type" value="Genomic_DNA"/>
</dbReference>
<comment type="similarity">
    <text evidence="2">Belongs to the STK11IP family.</text>
</comment>
<dbReference type="SUPFAM" id="SSF52058">
    <property type="entry name" value="L domain-like"/>
    <property type="match status" value="1"/>
</dbReference>
<dbReference type="PROSITE" id="PS51450">
    <property type="entry name" value="LRR"/>
    <property type="match status" value="3"/>
</dbReference>
<dbReference type="PANTHER" id="PTHR15454:SF69">
    <property type="entry name" value="SERINE_THREONINE-PROTEIN KINASE 11-INTERACTING PROTEIN"/>
    <property type="match status" value="1"/>
</dbReference>
<dbReference type="GO" id="GO:0005737">
    <property type="term" value="C:cytoplasm"/>
    <property type="evidence" value="ECO:0007669"/>
    <property type="project" value="UniProtKB-SubCell"/>
</dbReference>
<dbReference type="InterPro" id="IPR001611">
    <property type="entry name" value="Leu-rich_rpt"/>
</dbReference>
<evidence type="ECO:0000256" key="2">
    <source>
        <dbReference type="ARBA" id="ARBA00008771"/>
    </source>
</evidence>
<comment type="caution">
    <text evidence="11">The sequence shown here is derived from an EMBL/GenBank/DDBJ whole genome shotgun (WGS) entry which is preliminary data.</text>
</comment>
<organism evidence="11 12">
    <name type="scientific">Caerostris extrusa</name>
    <name type="common">Bark spider</name>
    <name type="synonym">Caerostris bankana</name>
    <dbReference type="NCBI Taxonomy" id="172846"/>
    <lineage>
        <taxon>Eukaryota</taxon>
        <taxon>Metazoa</taxon>
        <taxon>Ecdysozoa</taxon>
        <taxon>Arthropoda</taxon>
        <taxon>Chelicerata</taxon>
        <taxon>Arachnida</taxon>
        <taxon>Araneae</taxon>
        <taxon>Araneomorphae</taxon>
        <taxon>Entelegynae</taxon>
        <taxon>Araneoidea</taxon>
        <taxon>Araneidae</taxon>
        <taxon>Caerostris</taxon>
    </lineage>
</organism>
<evidence type="ECO:0000259" key="10">
    <source>
        <dbReference type="Pfam" id="PF25357"/>
    </source>
</evidence>
<evidence type="ECO:0000259" key="8">
    <source>
        <dbReference type="Pfam" id="PF15904"/>
    </source>
</evidence>